<comment type="caution">
    <text evidence="1">The sequence shown here is derived from an EMBL/GenBank/DDBJ whole genome shotgun (WGS) entry which is preliminary data.</text>
</comment>
<gene>
    <name evidence="1" type="ORF">S01H1_18349</name>
</gene>
<accession>X0TUN0</accession>
<dbReference type="AlphaFoldDB" id="X0TUN0"/>
<protein>
    <submittedName>
        <fullName evidence="1">Uncharacterized protein</fullName>
    </submittedName>
</protein>
<reference evidence="1" key="1">
    <citation type="journal article" date="2014" name="Front. Microbiol.">
        <title>High frequency of phylogenetically diverse reductive dehalogenase-homologous genes in deep subseafloor sedimentary metagenomes.</title>
        <authorList>
            <person name="Kawai M."/>
            <person name="Futagami T."/>
            <person name="Toyoda A."/>
            <person name="Takaki Y."/>
            <person name="Nishi S."/>
            <person name="Hori S."/>
            <person name="Arai W."/>
            <person name="Tsubouchi T."/>
            <person name="Morono Y."/>
            <person name="Uchiyama I."/>
            <person name="Ito T."/>
            <person name="Fujiyama A."/>
            <person name="Inagaki F."/>
            <person name="Takami H."/>
        </authorList>
    </citation>
    <scope>NUCLEOTIDE SEQUENCE</scope>
    <source>
        <strain evidence="1">Expedition CK06-06</strain>
    </source>
</reference>
<sequence>GLVSAPQAQRIGFLVGAKALVMGRVFLVDEQVLIIGKVIGVETGRVYVKQVRGEQTGKLLPLAEELGNQIASTIKLRRDTLCAPDIFADREKRLVELAEKLKGRKLPKILISIPERHFGQPVGDPAAETELMYWFDKCGFTVIDPGPAETRLADWAWDYYRGQKAPRNNVSISRLVGKDVEVVIIGEAFSEFATRVGPLISCKVRIEVRALERKSGRVIAVARRSQTSIDVAERAAAKQGLQQAAANVAYEMIQQLAPAALARE</sequence>
<name>X0TUN0_9ZZZZ</name>
<proteinExistence type="predicted"/>
<dbReference type="EMBL" id="BARS01009807">
    <property type="protein sequence ID" value="GAF79830.1"/>
    <property type="molecule type" value="Genomic_DNA"/>
</dbReference>
<feature type="non-terminal residue" evidence="1">
    <location>
        <position position="1"/>
    </location>
</feature>
<organism evidence="1">
    <name type="scientific">marine sediment metagenome</name>
    <dbReference type="NCBI Taxonomy" id="412755"/>
    <lineage>
        <taxon>unclassified sequences</taxon>
        <taxon>metagenomes</taxon>
        <taxon>ecological metagenomes</taxon>
    </lineage>
</organism>
<evidence type="ECO:0000313" key="1">
    <source>
        <dbReference type="EMBL" id="GAF79830.1"/>
    </source>
</evidence>